<comment type="caution">
    <text evidence="8">The sequence shown here is derived from an EMBL/GenBank/DDBJ whole genome shotgun (WGS) entry which is preliminary data.</text>
</comment>
<evidence type="ECO:0000256" key="5">
    <source>
        <dbReference type="HAMAP-Rule" id="MF_00014"/>
    </source>
</evidence>
<dbReference type="GO" id="GO:0005737">
    <property type="term" value="C:cytoplasm"/>
    <property type="evidence" value="ECO:0007669"/>
    <property type="project" value="UniProtKB-SubCell"/>
</dbReference>
<dbReference type="EMBL" id="QSJI01000001">
    <property type="protein sequence ID" value="RHD57382.1"/>
    <property type="molecule type" value="Genomic_DNA"/>
</dbReference>
<protein>
    <recommendedName>
        <fullName evidence="5">Ribosome maturation factor RimM</fullName>
    </recommendedName>
</protein>
<dbReference type="PANTHER" id="PTHR33692:SF1">
    <property type="entry name" value="RIBOSOME MATURATION FACTOR RIMM"/>
    <property type="match status" value="1"/>
</dbReference>
<comment type="subcellular location">
    <subcellularLocation>
        <location evidence="5">Cytoplasm</location>
    </subcellularLocation>
</comment>
<feature type="domain" description="RimM N-terminal" evidence="6">
    <location>
        <begin position="8"/>
        <end position="88"/>
    </location>
</feature>
<dbReference type="SUPFAM" id="SSF50447">
    <property type="entry name" value="Translation proteins"/>
    <property type="match status" value="1"/>
</dbReference>
<comment type="function">
    <text evidence="5">An accessory protein needed during the final step in the assembly of 30S ribosomal subunit, possibly for assembly of the head region. Essential for efficient processing of 16S rRNA. May be needed both before and after RbfA during the maturation of 16S rRNA. It has affinity for free ribosomal 30S subunits but not for 70S ribosomes.</text>
</comment>
<evidence type="ECO:0000259" key="7">
    <source>
        <dbReference type="Pfam" id="PF24986"/>
    </source>
</evidence>
<evidence type="ECO:0000313" key="9">
    <source>
        <dbReference type="Proteomes" id="UP000286050"/>
    </source>
</evidence>
<evidence type="ECO:0000256" key="2">
    <source>
        <dbReference type="ARBA" id="ARBA00022517"/>
    </source>
</evidence>
<dbReference type="Gene3D" id="2.40.30.60">
    <property type="entry name" value="RimM"/>
    <property type="match status" value="1"/>
</dbReference>
<dbReference type="InterPro" id="IPR011033">
    <property type="entry name" value="PRC_barrel-like_sf"/>
</dbReference>
<name>A0A414FZL9_9ACTN</name>
<comment type="domain">
    <text evidence="5">The PRC barrel domain binds ribosomal protein uS19.</text>
</comment>
<dbReference type="SUPFAM" id="SSF50346">
    <property type="entry name" value="PRC-barrel domain"/>
    <property type="match status" value="1"/>
</dbReference>
<accession>A0A414FZL9</accession>
<evidence type="ECO:0000256" key="4">
    <source>
        <dbReference type="ARBA" id="ARBA00023186"/>
    </source>
</evidence>
<keyword evidence="3 5" id="KW-0698">rRNA processing</keyword>
<proteinExistence type="inferred from homology"/>
<gene>
    <name evidence="5" type="primary">rimM</name>
    <name evidence="8" type="ORF">DW787_00615</name>
</gene>
<keyword evidence="1 5" id="KW-0963">Cytoplasm</keyword>
<dbReference type="GO" id="GO:0043022">
    <property type="term" value="F:ribosome binding"/>
    <property type="evidence" value="ECO:0007669"/>
    <property type="project" value="InterPro"/>
</dbReference>
<dbReference type="GO" id="GO:0042274">
    <property type="term" value="P:ribosomal small subunit biogenesis"/>
    <property type="evidence" value="ECO:0007669"/>
    <property type="project" value="UniProtKB-UniRule"/>
</dbReference>
<feature type="domain" description="Ribosome maturation factor RimM PRC barrel" evidence="7">
    <location>
        <begin position="103"/>
        <end position="167"/>
    </location>
</feature>
<evidence type="ECO:0000313" key="8">
    <source>
        <dbReference type="EMBL" id="RHD57382.1"/>
    </source>
</evidence>
<dbReference type="InterPro" id="IPR011961">
    <property type="entry name" value="RimM"/>
</dbReference>
<dbReference type="InterPro" id="IPR056792">
    <property type="entry name" value="PRC_RimM"/>
</dbReference>
<evidence type="ECO:0000259" key="6">
    <source>
        <dbReference type="Pfam" id="PF01782"/>
    </source>
</evidence>
<comment type="subunit">
    <text evidence="5">Binds ribosomal protein uS19.</text>
</comment>
<organism evidence="8 9">
    <name type="scientific">Collinsella intestinalis</name>
    <dbReference type="NCBI Taxonomy" id="147207"/>
    <lineage>
        <taxon>Bacteria</taxon>
        <taxon>Bacillati</taxon>
        <taxon>Actinomycetota</taxon>
        <taxon>Coriobacteriia</taxon>
        <taxon>Coriobacteriales</taxon>
        <taxon>Coriobacteriaceae</taxon>
        <taxon>Collinsella</taxon>
    </lineage>
</organism>
<dbReference type="PANTHER" id="PTHR33692">
    <property type="entry name" value="RIBOSOME MATURATION FACTOR RIMM"/>
    <property type="match status" value="1"/>
</dbReference>
<dbReference type="AlphaFoldDB" id="A0A414FZL9"/>
<evidence type="ECO:0000256" key="1">
    <source>
        <dbReference type="ARBA" id="ARBA00022490"/>
    </source>
</evidence>
<sequence length="171" mass="18491">MRAAYKNIARVVRPHGTKGEVLVAPLRGLPLLLTESMQVHLTPPALKRERTSTVESLSVTPEGARVRFSCARNLDDAESLAGCYVLASCDDFELGRLDSAVGDLLGRPVVDERFGDLGSIVEVMETPANDVWVLDGSSRGEVLMPVIDEVIVELPEEGAITVHIMDGLLDL</sequence>
<keyword evidence="4 5" id="KW-0143">Chaperone</keyword>
<dbReference type="Pfam" id="PF01782">
    <property type="entry name" value="RimM"/>
    <property type="match status" value="1"/>
</dbReference>
<reference evidence="8 9" key="1">
    <citation type="submission" date="2018-08" db="EMBL/GenBank/DDBJ databases">
        <title>A genome reference for cultivated species of the human gut microbiota.</title>
        <authorList>
            <person name="Zou Y."/>
            <person name="Xue W."/>
            <person name="Luo G."/>
        </authorList>
    </citation>
    <scope>NUCLEOTIDE SEQUENCE [LARGE SCALE GENOMIC DNA]</scope>
    <source>
        <strain evidence="8 9">AM30-5LB</strain>
    </source>
</reference>
<dbReference type="InterPro" id="IPR009000">
    <property type="entry name" value="Transl_B-barrel_sf"/>
</dbReference>
<comment type="similarity">
    <text evidence="5">Belongs to the RimM family.</text>
</comment>
<dbReference type="Pfam" id="PF24986">
    <property type="entry name" value="PRC_RimM"/>
    <property type="match status" value="1"/>
</dbReference>
<dbReference type="GO" id="GO:0006364">
    <property type="term" value="P:rRNA processing"/>
    <property type="evidence" value="ECO:0007669"/>
    <property type="project" value="UniProtKB-UniRule"/>
</dbReference>
<dbReference type="InterPro" id="IPR036976">
    <property type="entry name" value="RimM_N_sf"/>
</dbReference>
<dbReference type="Gene3D" id="2.30.30.240">
    <property type="entry name" value="PRC-barrel domain"/>
    <property type="match status" value="1"/>
</dbReference>
<dbReference type="InterPro" id="IPR002676">
    <property type="entry name" value="RimM_N"/>
</dbReference>
<dbReference type="Proteomes" id="UP000286050">
    <property type="component" value="Unassembled WGS sequence"/>
</dbReference>
<dbReference type="HAMAP" id="MF_00014">
    <property type="entry name" value="Ribosome_mat_RimM"/>
    <property type="match status" value="1"/>
</dbReference>
<evidence type="ECO:0000256" key="3">
    <source>
        <dbReference type="ARBA" id="ARBA00022552"/>
    </source>
</evidence>
<keyword evidence="2 5" id="KW-0690">Ribosome biogenesis</keyword>
<dbReference type="GO" id="GO:0005840">
    <property type="term" value="C:ribosome"/>
    <property type="evidence" value="ECO:0007669"/>
    <property type="project" value="InterPro"/>
</dbReference>
<dbReference type="RefSeq" id="WP_118271190.1">
    <property type="nucleotide sequence ID" value="NZ_QSJI01000001.1"/>
</dbReference>